<evidence type="ECO:0000256" key="4">
    <source>
        <dbReference type="ARBA" id="ARBA00023163"/>
    </source>
</evidence>
<dbReference type="InterPro" id="IPR000847">
    <property type="entry name" value="LysR_HTH_N"/>
</dbReference>
<dbReference type="InterPro" id="IPR050389">
    <property type="entry name" value="LysR-type_TF"/>
</dbReference>
<comment type="caution">
    <text evidence="6">The sequence shown here is derived from an EMBL/GenBank/DDBJ whole genome shotgun (WGS) entry which is preliminary data.</text>
</comment>
<dbReference type="PANTHER" id="PTHR30118">
    <property type="entry name" value="HTH-TYPE TRANSCRIPTIONAL REGULATOR LEUO-RELATED"/>
    <property type="match status" value="1"/>
</dbReference>
<dbReference type="AlphaFoldDB" id="A0A081KFZ9"/>
<evidence type="ECO:0000256" key="3">
    <source>
        <dbReference type="ARBA" id="ARBA00023125"/>
    </source>
</evidence>
<dbReference type="PROSITE" id="PS50931">
    <property type="entry name" value="HTH_LYSR"/>
    <property type="match status" value="1"/>
</dbReference>
<evidence type="ECO:0000256" key="2">
    <source>
        <dbReference type="ARBA" id="ARBA00023015"/>
    </source>
</evidence>
<dbReference type="eggNOG" id="COG0583">
    <property type="taxonomic scope" value="Bacteria"/>
</dbReference>
<dbReference type="Pfam" id="PF03466">
    <property type="entry name" value="LysR_substrate"/>
    <property type="match status" value="1"/>
</dbReference>
<feature type="domain" description="HTH lysR-type" evidence="5">
    <location>
        <begin position="6"/>
        <end position="63"/>
    </location>
</feature>
<name>A0A081KFZ9_9GAMM</name>
<dbReference type="InterPro" id="IPR005119">
    <property type="entry name" value="LysR_subst-bd"/>
</dbReference>
<dbReference type="Gene3D" id="1.10.10.10">
    <property type="entry name" value="Winged helix-like DNA-binding domain superfamily/Winged helix DNA-binding domain"/>
    <property type="match status" value="1"/>
</dbReference>
<evidence type="ECO:0000256" key="1">
    <source>
        <dbReference type="ARBA" id="ARBA00009437"/>
    </source>
</evidence>
<evidence type="ECO:0000313" key="7">
    <source>
        <dbReference type="Proteomes" id="UP000027997"/>
    </source>
</evidence>
<dbReference type="PANTHER" id="PTHR30118:SF15">
    <property type="entry name" value="TRANSCRIPTIONAL REGULATORY PROTEIN"/>
    <property type="match status" value="1"/>
</dbReference>
<organism evidence="6 7">
    <name type="scientific">Endozoicomonas elysicola</name>
    <dbReference type="NCBI Taxonomy" id="305900"/>
    <lineage>
        <taxon>Bacteria</taxon>
        <taxon>Pseudomonadati</taxon>
        <taxon>Pseudomonadota</taxon>
        <taxon>Gammaproteobacteria</taxon>
        <taxon>Oceanospirillales</taxon>
        <taxon>Endozoicomonadaceae</taxon>
        <taxon>Endozoicomonas</taxon>
    </lineage>
</organism>
<protein>
    <recommendedName>
        <fullName evidence="5">HTH lysR-type domain-containing protein</fullName>
    </recommendedName>
</protein>
<dbReference type="Pfam" id="PF00126">
    <property type="entry name" value="HTH_1"/>
    <property type="match status" value="1"/>
</dbReference>
<dbReference type="CDD" id="cd08417">
    <property type="entry name" value="PBP2_Nitroaromatics_like"/>
    <property type="match status" value="1"/>
</dbReference>
<keyword evidence="7" id="KW-1185">Reference proteome</keyword>
<sequence length="319" mass="36625">MNLYRLNLNLLPGLKALLDTQSVSLAAKQMHVTQSAMSRTLAQLREALNDPILVRQGNRIFLSEKALALKDDVNRVVTEASTIFENQQFDPWITEKNFTIAGTYIVLEQILPQILHQFWKQAPNFNFELLQFSPQLDKKLEAGQVDLVLGYVGKPPSGFSYAPLMEDTICALVNEDHPIGESAISVEDLEHYSVIRHSSWMGSPHFIRDYLEGLSENIRVAAKTPNLPIGLQLVKDTNHILVTMEKAAQSNIYVQNMNMKALPGKPPKVKYYVVWPEYWEHNRAHRWFREFIINRFRLKLKEMDRQNALRNDEVGITAQ</sequence>
<comment type="similarity">
    <text evidence="1">Belongs to the LysR transcriptional regulatory family.</text>
</comment>
<dbReference type="Gene3D" id="3.40.190.10">
    <property type="entry name" value="Periplasmic binding protein-like II"/>
    <property type="match status" value="2"/>
</dbReference>
<proteinExistence type="inferred from homology"/>
<dbReference type="GO" id="GO:0003700">
    <property type="term" value="F:DNA-binding transcription factor activity"/>
    <property type="evidence" value="ECO:0007669"/>
    <property type="project" value="InterPro"/>
</dbReference>
<dbReference type="InterPro" id="IPR036388">
    <property type="entry name" value="WH-like_DNA-bd_sf"/>
</dbReference>
<accession>A0A081KFZ9</accession>
<keyword evidence="4" id="KW-0804">Transcription</keyword>
<keyword evidence="2" id="KW-0805">Transcription regulation</keyword>
<dbReference type="InterPro" id="IPR036390">
    <property type="entry name" value="WH_DNA-bd_sf"/>
</dbReference>
<dbReference type="InterPro" id="IPR037402">
    <property type="entry name" value="YidZ_PBP2"/>
</dbReference>
<dbReference type="SUPFAM" id="SSF46785">
    <property type="entry name" value="Winged helix' DNA-binding domain"/>
    <property type="match status" value="1"/>
</dbReference>
<dbReference type="GO" id="GO:0003677">
    <property type="term" value="F:DNA binding"/>
    <property type="evidence" value="ECO:0007669"/>
    <property type="project" value="UniProtKB-KW"/>
</dbReference>
<dbReference type="STRING" id="305900.GV64_22290"/>
<evidence type="ECO:0000313" key="6">
    <source>
        <dbReference type="EMBL" id="KEI73075.1"/>
    </source>
</evidence>
<dbReference type="SUPFAM" id="SSF53850">
    <property type="entry name" value="Periplasmic binding protein-like II"/>
    <property type="match status" value="1"/>
</dbReference>
<keyword evidence="3" id="KW-0238">DNA-binding</keyword>
<gene>
    <name evidence="6" type="ORF">GV64_22290</name>
</gene>
<dbReference type="RefSeq" id="WP_020582262.1">
    <property type="nucleotide sequence ID" value="NZ_JOJP01000001.1"/>
</dbReference>
<dbReference type="Proteomes" id="UP000027997">
    <property type="component" value="Unassembled WGS sequence"/>
</dbReference>
<reference evidence="6 7" key="1">
    <citation type="submission" date="2014-06" db="EMBL/GenBank/DDBJ databases">
        <title>Whole Genome Sequences of Three Symbiotic Endozoicomonas Bacteria.</title>
        <authorList>
            <person name="Neave M.J."/>
            <person name="Apprill A."/>
            <person name="Voolstra C.R."/>
        </authorList>
    </citation>
    <scope>NUCLEOTIDE SEQUENCE [LARGE SCALE GENOMIC DNA]</scope>
    <source>
        <strain evidence="6 7">DSM 22380</strain>
    </source>
</reference>
<dbReference type="PRINTS" id="PR00039">
    <property type="entry name" value="HTHLYSR"/>
</dbReference>
<evidence type="ECO:0000259" key="5">
    <source>
        <dbReference type="PROSITE" id="PS50931"/>
    </source>
</evidence>
<dbReference type="EMBL" id="JOJP01000001">
    <property type="protein sequence ID" value="KEI73075.1"/>
    <property type="molecule type" value="Genomic_DNA"/>
</dbReference>